<sequence length="70" mass="8202">MHYRHEHVLLLLRILDFPLTVAHSRVPVGLGRYVVGSDQFSFLSSRCFFRLIQLINRTSSFPIFAPTIQW</sequence>
<evidence type="ECO:0008006" key="4">
    <source>
        <dbReference type="Google" id="ProtNLM"/>
    </source>
</evidence>
<evidence type="ECO:0000256" key="1">
    <source>
        <dbReference type="SAM" id="SignalP"/>
    </source>
</evidence>
<organism evidence="2 3">
    <name type="scientific">Catenaria anguillulae PL171</name>
    <dbReference type="NCBI Taxonomy" id="765915"/>
    <lineage>
        <taxon>Eukaryota</taxon>
        <taxon>Fungi</taxon>
        <taxon>Fungi incertae sedis</taxon>
        <taxon>Blastocladiomycota</taxon>
        <taxon>Blastocladiomycetes</taxon>
        <taxon>Blastocladiales</taxon>
        <taxon>Catenariaceae</taxon>
        <taxon>Catenaria</taxon>
    </lineage>
</organism>
<evidence type="ECO:0000313" key="3">
    <source>
        <dbReference type="Proteomes" id="UP000193411"/>
    </source>
</evidence>
<comment type="caution">
    <text evidence="2">The sequence shown here is derived from an EMBL/GenBank/DDBJ whole genome shotgun (WGS) entry which is preliminary data.</text>
</comment>
<feature type="signal peptide" evidence="1">
    <location>
        <begin position="1"/>
        <end position="24"/>
    </location>
</feature>
<dbReference type="EMBL" id="MCFL01000002">
    <property type="protein sequence ID" value="ORZ40793.1"/>
    <property type="molecule type" value="Genomic_DNA"/>
</dbReference>
<gene>
    <name evidence="2" type="ORF">BCR44DRAFT_1423795</name>
</gene>
<reference evidence="2 3" key="1">
    <citation type="submission" date="2016-07" db="EMBL/GenBank/DDBJ databases">
        <title>Pervasive Adenine N6-methylation of Active Genes in Fungi.</title>
        <authorList>
            <consortium name="DOE Joint Genome Institute"/>
            <person name="Mondo S.J."/>
            <person name="Dannebaum R.O."/>
            <person name="Kuo R.C."/>
            <person name="Labutti K."/>
            <person name="Haridas S."/>
            <person name="Kuo A."/>
            <person name="Salamov A."/>
            <person name="Ahrendt S.R."/>
            <person name="Lipzen A."/>
            <person name="Sullivan W."/>
            <person name="Andreopoulos W.B."/>
            <person name="Clum A."/>
            <person name="Lindquist E."/>
            <person name="Daum C."/>
            <person name="Ramamoorthy G.K."/>
            <person name="Gryganskyi A."/>
            <person name="Culley D."/>
            <person name="Magnuson J.K."/>
            <person name="James T.Y."/>
            <person name="O'Malley M.A."/>
            <person name="Stajich J.E."/>
            <person name="Spatafora J.W."/>
            <person name="Visel A."/>
            <person name="Grigoriev I.V."/>
        </authorList>
    </citation>
    <scope>NUCLEOTIDE SEQUENCE [LARGE SCALE GENOMIC DNA]</scope>
    <source>
        <strain evidence="2 3">PL171</strain>
    </source>
</reference>
<accession>A0A1Y2I4A0</accession>
<keyword evidence="3" id="KW-1185">Reference proteome</keyword>
<keyword evidence="1" id="KW-0732">Signal</keyword>
<dbReference type="Proteomes" id="UP000193411">
    <property type="component" value="Unassembled WGS sequence"/>
</dbReference>
<dbReference type="AlphaFoldDB" id="A0A1Y2I4A0"/>
<protein>
    <recommendedName>
        <fullName evidence="4">Secreted protein</fullName>
    </recommendedName>
</protein>
<proteinExistence type="predicted"/>
<name>A0A1Y2I4A0_9FUNG</name>
<evidence type="ECO:0000313" key="2">
    <source>
        <dbReference type="EMBL" id="ORZ40793.1"/>
    </source>
</evidence>
<feature type="chain" id="PRO_5012056364" description="Secreted protein" evidence="1">
    <location>
        <begin position="25"/>
        <end position="70"/>
    </location>
</feature>